<dbReference type="SUPFAM" id="SSF55399">
    <property type="entry name" value="Subtilisin inhibitor"/>
    <property type="match status" value="1"/>
</dbReference>
<keyword evidence="6" id="KW-1015">Disulfide bond</keyword>
<keyword evidence="5" id="KW-0722">Serine protease inhibitor</keyword>
<evidence type="ECO:0000256" key="2">
    <source>
        <dbReference type="ARBA" id="ARBA00010472"/>
    </source>
</evidence>
<comment type="subcellular location">
    <subcellularLocation>
        <location evidence="1">Secreted</location>
    </subcellularLocation>
</comment>
<proteinExistence type="inferred from homology"/>
<feature type="domain" description="Subtilisin inhibitor" evidence="7">
    <location>
        <begin position="11"/>
        <end position="87"/>
    </location>
</feature>
<dbReference type="AlphaFoldDB" id="A0A6V8LGC5"/>
<reference evidence="8 9" key="2">
    <citation type="submission" date="2020-03" db="EMBL/GenBank/DDBJ databases">
        <authorList>
            <person name="Ichikawa N."/>
            <person name="Kimura A."/>
            <person name="Kitahashi Y."/>
            <person name="Uohara A."/>
        </authorList>
    </citation>
    <scope>NUCLEOTIDE SEQUENCE [LARGE SCALE GENOMIC DNA]</scope>
    <source>
        <strain evidence="8 9">NBRC 108638</strain>
    </source>
</reference>
<dbReference type="GO" id="GO:0004867">
    <property type="term" value="F:serine-type endopeptidase inhibitor activity"/>
    <property type="evidence" value="ECO:0007669"/>
    <property type="project" value="UniProtKB-KW"/>
</dbReference>
<protein>
    <recommendedName>
        <fullName evidence="7">Subtilisin inhibitor domain-containing protein</fullName>
    </recommendedName>
</protein>
<reference evidence="8 9" key="1">
    <citation type="submission" date="2020-03" db="EMBL/GenBank/DDBJ databases">
        <title>Whole genome shotgun sequence of Phytohabitans rumicis NBRC 108638.</title>
        <authorList>
            <person name="Komaki H."/>
            <person name="Tamura T."/>
        </authorList>
    </citation>
    <scope>NUCLEOTIDE SEQUENCE [LARGE SCALE GENOMIC DNA]</scope>
    <source>
        <strain evidence="8 9">NBRC 108638</strain>
    </source>
</reference>
<evidence type="ECO:0000256" key="1">
    <source>
        <dbReference type="ARBA" id="ARBA00004613"/>
    </source>
</evidence>
<keyword evidence="9" id="KW-1185">Reference proteome</keyword>
<gene>
    <name evidence="8" type="ORF">Prum_099540</name>
</gene>
<dbReference type="Proteomes" id="UP000482960">
    <property type="component" value="Unassembled WGS sequence"/>
</dbReference>
<dbReference type="InterPro" id="IPR036819">
    <property type="entry name" value="Subtilisin_inhibitor-like_sf"/>
</dbReference>
<dbReference type="GO" id="GO:0005576">
    <property type="term" value="C:extracellular region"/>
    <property type="evidence" value="ECO:0007669"/>
    <property type="project" value="UniProtKB-SubCell"/>
</dbReference>
<dbReference type="EMBL" id="BLPG01000002">
    <property type="protein sequence ID" value="GFJ96312.1"/>
    <property type="molecule type" value="Genomic_DNA"/>
</dbReference>
<name>A0A6V8LGC5_9ACTN</name>
<sequence length="101" mass="10892">MNLSWSAPAASNQVFTTTLTCHPAGGGEEWYLDPVLACGDLTAAGGDFEALPGRLLSCEGVQGWAIRTTAAGHWFGQAVSYDELHANWCEARKKLGWVFTF</sequence>
<keyword evidence="4" id="KW-0646">Protease inhibitor</keyword>
<evidence type="ECO:0000256" key="6">
    <source>
        <dbReference type="ARBA" id="ARBA00023157"/>
    </source>
</evidence>
<comment type="similarity">
    <text evidence="2">Belongs to the protease inhibitor I16 (SSI) family.</text>
</comment>
<evidence type="ECO:0000313" key="9">
    <source>
        <dbReference type="Proteomes" id="UP000482960"/>
    </source>
</evidence>
<dbReference type="InterPro" id="IPR023549">
    <property type="entry name" value="Subtilisin_inhibitor"/>
</dbReference>
<dbReference type="Gene3D" id="3.30.350.10">
    <property type="entry name" value="Subtilisin inhibitor-like"/>
    <property type="match status" value="1"/>
</dbReference>
<evidence type="ECO:0000313" key="8">
    <source>
        <dbReference type="EMBL" id="GFJ96312.1"/>
    </source>
</evidence>
<comment type="caution">
    <text evidence="8">The sequence shown here is derived from an EMBL/GenBank/DDBJ whole genome shotgun (WGS) entry which is preliminary data.</text>
</comment>
<evidence type="ECO:0000259" key="7">
    <source>
        <dbReference type="Pfam" id="PF00720"/>
    </source>
</evidence>
<organism evidence="8 9">
    <name type="scientific">Phytohabitans rumicis</name>
    <dbReference type="NCBI Taxonomy" id="1076125"/>
    <lineage>
        <taxon>Bacteria</taxon>
        <taxon>Bacillati</taxon>
        <taxon>Actinomycetota</taxon>
        <taxon>Actinomycetes</taxon>
        <taxon>Micromonosporales</taxon>
        <taxon>Micromonosporaceae</taxon>
    </lineage>
</organism>
<evidence type="ECO:0000256" key="4">
    <source>
        <dbReference type="ARBA" id="ARBA00022690"/>
    </source>
</evidence>
<dbReference type="Pfam" id="PF00720">
    <property type="entry name" value="SSI"/>
    <property type="match status" value="1"/>
</dbReference>
<evidence type="ECO:0000256" key="5">
    <source>
        <dbReference type="ARBA" id="ARBA00022900"/>
    </source>
</evidence>
<accession>A0A6V8LGC5</accession>
<evidence type="ECO:0000256" key="3">
    <source>
        <dbReference type="ARBA" id="ARBA00022525"/>
    </source>
</evidence>
<keyword evidence="3" id="KW-0964">Secreted</keyword>